<reference evidence="2 3" key="1">
    <citation type="journal article" date="2014" name="PLoS ONE">
        <title>Global Analysis of Gene Expression Profiles in Physic Nut (Jatropha curcas L.) Seedlings Exposed to Salt Stress.</title>
        <authorList>
            <person name="Zhang L."/>
            <person name="Zhang C."/>
            <person name="Wu P."/>
            <person name="Chen Y."/>
            <person name="Li M."/>
            <person name="Jiang H."/>
            <person name="Wu G."/>
        </authorList>
    </citation>
    <scope>NUCLEOTIDE SEQUENCE [LARGE SCALE GENOMIC DNA]</scope>
    <source>
        <strain evidence="3">cv. GZQX0401</strain>
        <tissue evidence="2">Young leaves</tissue>
    </source>
</reference>
<keyword evidence="3" id="KW-1185">Reference proteome</keyword>
<dbReference type="EMBL" id="KK914321">
    <property type="protein sequence ID" value="KDP41095.1"/>
    <property type="molecule type" value="Genomic_DNA"/>
</dbReference>
<protein>
    <submittedName>
        <fullName evidence="2">Uncharacterized protein</fullName>
    </submittedName>
</protein>
<dbReference type="Proteomes" id="UP000027138">
    <property type="component" value="Unassembled WGS sequence"/>
</dbReference>
<evidence type="ECO:0000256" key="1">
    <source>
        <dbReference type="SAM" id="MobiDB-lite"/>
    </source>
</evidence>
<organism evidence="2 3">
    <name type="scientific">Jatropha curcas</name>
    <name type="common">Barbados nut</name>
    <dbReference type="NCBI Taxonomy" id="180498"/>
    <lineage>
        <taxon>Eukaryota</taxon>
        <taxon>Viridiplantae</taxon>
        <taxon>Streptophyta</taxon>
        <taxon>Embryophyta</taxon>
        <taxon>Tracheophyta</taxon>
        <taxon>Spermatophyta</taxon>
        <taxon>Magnoliopsida</taxon>
        <taxon>eudicotyledons</taxon>
        <taxon>Gunneridae</taxon>
        <taxon>Pentapetalae</taxon>
        <taxon>rosids</taxon>
        <taxon>fabids</taxon>
        <taxon>Malpighiales</taxon>
        <taxon>Euphorbiaceae</taxon>
        <taxon>Crotonoideae</taxon>
        <taxon>Jatropheae</taxon>
        <taxon>Jatropha</taxon>
    </lineage>
</organism>
<feature type="compositionally biased region" description="Basic residues" evidence="1">
    <location>
        <begin position="102"/>
        <end position="111"/>
    </location>
</feature>
<evidence type="ECO:0000313" key="2">
    <source>
        <dbReference type="EMBL" id="KDP41095.1"/>
    </source>
</evidence>
<name>A0A067L9B6_JATCU</name>
<sequence>MLTWSEMNRMMAGEMLEMRRGPVMSWCPRKVEEQETRCGFPIEGSRGSPAPSACARNERGERKGGRNPLRRGGDNMAWRWSPVIEKKNGRRRGPGEVDAGTKKKKKRKGKERQKNLGLLDHSGSIRTDLV</sequence>
<feature type="region of interest" description="Disordered" evidence="1">
    <location>
        <begin position="38"/>
        <end position="130"/>
    </location>
</feature>
<accession>A0A067L9B6</accession>
<gene>
    <name evidence="2" type="ORF">JCGZ_03225</name>
</gene>
<evidence type="ECO:0000313" key="3">
    <source>
        <dbReference type="Proteomes" id="UP000027138"/>
    </source>
</evidence>
<dbReference type="AlphaFoldDB" id="A0A067L9B6"/>
<proteinExistence type="predicted"/>